<keyword evidence="4" id="KW-1185">Reference proteome</keyword>
<keyword evidence="1" id="KW-0175">Coiled coil</keyword>
<evidence type="ECO:0000256" key="1">
    <source>
        <dbReference type="SAM" id="Coils"/>
    </source>
</evidence>
<organism evidence="3 4">
    <name type="scientific">Crenobacter cavernae</name>
    <dbReference type="NCBI Taxonomy" id="2290923"/>
    <lineage>
        <taxon>Bacteria</taxon>
        <taxon>Pseudomonadati</taxon>
        <taxon>Pseudomonadota</taxon>
        <taxon>Betaproteobacteria</taxon>
        <taxon>Neisseriales</taxon>
        <taxon>Neisseriaceae</taxon>
        <taxon>Crenobacter</taxon>
    </lineage>
</organism>
<name>A0ABY0FET9_9NEIS</name>
<reference evidence="3 4" key="1">
    <citation type="submission" date="2018-10" db="EMBL/GenBank/DDBJ databases">
        <title>Draft genome of Fastidiocella sp. strain 375T, a bacterium isolated from a karstic cave dripping water.</title>
        <authorList>
            <person name="Coelho C."/>
            <person name="Verissimo A."/>
            <person name="Tiago I."/>
        </authorList>
    </citation>
    <scope>NUCLEOTIDE SEQUENCE [LARGE SCALE GENOMIC DNA]</scope>
    <source>
        <strain evidence="3 4">CAVE-375</strain>
    </source>
</reference>
<keyword evidence="2" id="KW-0472">Membrane</keyword>
<dbReference type="Pfam" id="PF10975">
    <property type="entry name" value="DUF2802"/>
    <property type="match status" value="1"/>
</dbReference>
<comment type="caution">
    <text evidence="3">The sequence shown here is derived from an EMBL/GenBank/DDBJ whole genome shotgun (WGS) entry which is preliminary data.</text>
</comment>
<evidence type="ECO:0000313" key="4">
    <source>
        <dbReference type="Proteomes" id="UP000290682"/>
    </source>
</evidence>
<gene>
    <name evidence="3" type="ORF">EBB06_02685</name>
</gene>
<evidence type="ECO:0000313" key="3">
    <source>
        <dbReference type="EMBL" id="RXZ44823.1"/>
    </source>
</evidence>
<dbReference type="Proteomes" id="UP000290682">
    <property type="component" value="Unassembled WGS sequence"/>
</dbReference>
<keyword evidence="2" id="KW-0812">Transmembrane</keyword>
<protein>
    <submittedName>
        <fullName evidence="3">DUF2802 domain-containing protein</fullName>
    </submittedName>
</protein>
<sequence length="123" mass="13378">MLIVEWLVLSLLCVSMFGIAALAAWVRSLHMARRIDSAHLENLQQQIASLQKDLRFLAEQTAKRPAPVVGRIAPSEAPGNTPYAQAIELVRQGLAAAEVAARCGISRSEAELIVSLYRNNSPS</sequence>
<proteinExistence type="predicted"/>
<feature type="coiled-coil region" evidence="1">
    <location>
        <begin position="33"/>
        <end position="60"/>
    </location>
</feature>
<accession>A0ABY0FET9</accession>
<evidence type="ECO:0000256" key="2">
    <source>
        <dbReference type="SAM" id="Phobius"/>
    </source>
</evidence>
<dbReference type="InterPro" id="IPR021244">
    <property type="entry name" value="DUF2802"/>
</dbReference>
<dbReference type="EMBL" id="REGR01000002">
    <property type="protein sequence ID" value="RXZ44823.1"/>
    <property type="molecule type" value="Genomic_DNA"/>
</dbReference>
<keyword evidence="2" id="KW-1133">Transmembrane helix</keyword>
<feature type="transmembrane region" description="Helical" evidence="2">
    <location>
        <begin position="6"/>
        <end position="26"/>
    </location>
</feature>